<dbReference type="PANTHER" id="PTHR11439:SF455">
    <property type="entry name" value="RLK (RECEPTOR-LIKE PROTEIN KINASE) 8, PUTATIVE-RELATED"/>
    <property type="match status" value="1"/>
</dbReference>
<dbReference type="Proteomes" id="UP001454036">
    <property type="component" value="Unassembled WGS sequence"/>
</dbReference>
<keyword evidence="1" id="KW-0812">Transmembrane</keyword>
<name>A0AAV3QY56_LITER</name>
<keyword evidence="1" id="KW-0472">Membrane</keyword>
<evidence type="ECO:0000313" key="2">
    <source>
        <dbReference type="Proteomes" id="UP001454036"/>
    </source>
</evidence>
<protein>
    <submittedName>
        <fullName evidence="1">Transmembrane signal receptor</fullName>
    </submittedName>
</protein>
<gene>
    <name evidence="1" type="ORF">LIER_23262</name>
</gene>
<dbReference type="EMBL" id="BAABME010006515">
    <property type="protein sequence ID" value="GAA0168579.1"/>
    <property type="molecule type" value="Genomic_DNA"/>
</dbReference>
<evidence type="ECO:0000313" key="1">
    <source>
        <dbReference type="EMBL" id="GAA0168579.1"/>
    </source>
</evidence>
<dbReference type="CDD" id="cd09272">
    <property type="entry name" value="RNase_HI_RT_Ty1"/>
    <property type="match status" value="1"/>
</dbReference>
<comment type="caution">
    <text evidence="1">The sequence shown here is derived from an EMBL/GenBank/DDBJ whole genome shotgun (WGS) entry which is preliminary data.</text>
</comment>
<dbReference type="SUPFAM" id="SSF56672">
    <property type="entry name" value="DNA/RNA polymerases"/>
    <property type="match status" value="1"/>
</dbReference>
<sequence length="335" mass="37727">MVTHSKVGTLKPRQLLNLNTTTVPDPVLPHYIPSSFFEAIKYLHSKQAMTEEYNVVMHNRTWSLVTPSSSQNVIGSKWIFRVKLHPDGTIECYKARLVALKVTRSSNSLLLSQQKYIRDLLDKYGFVNCNYVPTLISPRTESAPLDATPLPNASEYRQLVGALQYLCITRPDITYAVNQASQFMHSPTTTHMIAAKRILRYLSTTKSHGIVFRASPSVSLRVFTDSDWAHCPVTRRSTSGYCIFFADNLITWSSKKQVTVPRSSTEAQYRCLAATVADLTWIQYLLCDLSISMCDPQVVHVPTHAQLADEFTKPLSGPKFRQAIANLCRVQPAKD</sequence>
<organism evidence="1 2">
    <name type="scientific">Lithospermum erythrorhizon</name>
    <name type="common">Purple gromwell</name>
    <name type="synonym">Lithospermum officinale var. erythrorhizon</name>
    <dbReference type="NCBI Taxonomy" id="34254"/>
    <lineage>
        <taxon>Eukaryota</taxon>
        <taxon>Viridiplantae</taxon>
        <taxon>Streptophyta</taxon>
        <taxon>Embryophyta</taxon>
        <taxon>Tracheophyta</taxon>
        <taxon>Spermatophyta</taxon>
        <taxon>Magnoliopsida</taxon>
        <taxon>eudicotyledons</taxon>
        <taxon>Gunneridae</taxon>
        <taxon>Pentapetalae</taxon>
        <taxon>asterids</taxon>
        <taxon>lamiids</taxon>
        <taxon>Boraginales</taxon>
        <taxon>Boraginaceae</taxon>
        <taxon>Boraginoideae</taxon>
        <taxon>Lithospermeae</taxon>
        <taxon>Lithospermum</taxon>
    </lineage>
</organism>
<accession>A0AAV3QY56</accession>
<proteinExistence type="predicted"/>
<dbReference type="InterPro" id="IPR043502">
    <property type="entry name" value="DNA/RNA_pol_sf"/>
</dbReference>
<keyword evidence="2" id="KW-1185">Reference proteome</keyword>
<reference evidence="1 2" key="1">
    <citation type="submission" date="2024-01" db="EMBL/GenBank/DDBJ databases">
        <title>The complete chloroplast genome sequence of Lithospermum erythrorhizon: insights into the phylogenetic relationship among Boraginaceae species and the maternal lineages of purple gromwells.</title>
        <authorList>
            <person name="Okada T."/>
            <person name="Watanabe K."/>
        </authorList>
    </citation>
    <scope>NUCLEOTIDE SEQUENCE [LARGE SCALE GENOMIC DNA]</scope>
</reference>
<dbReference type="AlphaFoldDB" id="A0AAV3QY56"/>
<dbReference type="PANTHER" id="PTHR11439">
    <property type="entry name" value="GAG-POL-RELATED RETROTRANSPOSON"/>
    <property type="match status" value="1"/>
</dbReference>
<keyword evidence="1" id="KW-0675">Receptor</keyword>